<organism evidence="7 8">
    <name type="scientific">Pichia californica</name>
    <dbReference type="NCBI Taxonomy" id="460514"/>
    <lineage>
        <taxon>Eukaryota</taxon>
        <taxon>Fungi</taxon>
        <taxon>Dikarya</taxon>
        <taxon>Ascomycota</taxon>
        <taxon>Saccharomycotina</taxon>
        <taxon>Pichiomycetes</taxon>
        <taxon>Pichiales</taxon>
        <taxon>Pichiaceae</taxon>
        <taxon>Pichia</taxon>
    </lineage>
</organism>
<dbReference type="InterPro" id="IPR052240">
    <property type="entry name" value="SAP_domain_ribonucleoprotein"/>
</dbReference>
<evidence type="ECO:0000259" key="5">
    <source>
        <dbReference type="PROSITE" id="PS50102"/>
    </source>
</evidence>
<dbReference type="SMART" id="SM00513">
    <property type="entry name" value="SAP"/>
    <property type="match status" value="1"/>
</dbReference>
<evidence type="ECO:0008006" key="9">
    <source>
        <dbReference type="Google" id="ProtNLM"/>
    </source>
</evidence>
<keyword evidence="3" id="KW-0694">RNA-binding</keyword>
<feature type="region of interest" description="Disordered" evidence="4">
    <location>
        <begin position="312"/>
        <end position="334"/>
    </location>
</feature>
<dbReference type="GO" id="GO:0005634">
    <property type="term" value="C:nucleus"/>
    <property type="evidence" value="ECO:0007669"/>
    <property type="project" value="TreeGrafter"/>
</dbReference>
<dbReference type="AlphaFoldDB" id="A0A9P6WJQ5"/>
<feature type="compositionally biased region" description="Low complexity" evidence="4">
    <location>
        <begin position="256"/>
        <end position="277"/>
    </location>
</feature>
<comment type="similarity">
    <text evidence="2">Belongs to the SAP domain-containing ribonucleoprotein family.</text>
</comment>
<evidence type="ECO:0000313" key="7">
    <source>
        <dbReference type="EMBL" id="KAG0687313.1"/>
    </source>
</evidence>
<feature type="compositionally biased region" description="Polar residues" evidence="4">
    <location>
        <begin position="235"/>
        <end position="246"/>
    </location>
</feature>
<dbReference type="PROSITE" id="PS50800">
    <property type="entry name" value="SAP"/>
    <property type="match status" value="1"/>
</dbReference>
<reference evidence="7" key="1">
    <citation type="submission" date="2020-11" db="EMBL/GenBank/DDBJ databases">
        <title>Kefir isolates.</title>
        <authorList>
            <person name="Marcisauskas S."/>
            <person name="Kim Y."/>
            <person name="Blasche S."/>
        </authorList>
    </citation>
    <scope>NUCLEOTIDE SEQUENCE</scope>
    <source>
        <strain evidence="7">Olga-1</strain>
    </source>
</reference>
<dbReference type="InterPro" id="IPR036361">
    <property type="entry name" value="SAP_dom_sf"/>
</dbReference>
<accession>A0A9P6WJQ5</accession>
<evidence type="ECO:0000256" key="1">
    <source>
        <dbReference type="ARBA" id="ARBA00022553"/>
    </source>
</evidence>
<dbReference type="GO" id="GO:0003723">
    <property type="term" value="F:RNA binding"/>
    <property type="evidence" value="ECO:0007669"/>
    <property type="project" value="UniProtKB-UniRule"/>
</dbReference>
<dbReference type="PANTHER" id="PTHR46551">
    <property type="entry name" value="SAP DOMAIN-CONTAINING RIBONUCLEOPROTEIN"/>
    <property type="match status" value="1"/>
</dbReference>
<evidence type="ECO:0000256" key="2">
    <source>
        <dbReference type="ARBA" id="ARBA00046328"/>
    </source>
</evidence>
<name>A0A9P6WJQ5_9ASCO</name>
<feature type="domain" description="RRM" evidence="5">
    <location>
        <begin position="819"/>
        <end position="899"/>
    </location>
</feature>
<dbReference type="Pfam" id="PF02037">
    <property type="entry name" value="SAP"/>
    <property type="match status" value="1"/>
</dbReference>
<proteinExistence type="inferred from homology"/>
<dbReference type="InterPro" id="IPR003034">
    <property type="entry name" value="SAP_dom"/>
</dbReference>
<protein>
    <recommendedName>
        <fullName evidence="9">SAP domain-containing protein</fullName>
    </recommendedName>
</protein>
<dbReference type="Gene3D" id="1.10.720.30">
    <property type="entry name" value="SAP domain"/>
    <property type="match status" value="1"/>
</dbReference>
<dbReference type="SUPFAM" id="SSF54928">
    <property type="entry name" value="RNA-binding domain, RBD"/>
    <property type="match status" value="1"/>
</dbReference>
<feature type="compositionally biased region" description="Basic and acidic residues" evidence="4">
    <location>
        <begin position="557"/>
        <end position="572"/>
    </location>
</feature>
<feature type="region of interest" description="Disordered" evidence="4">
    <location>
        <begin position="219"/>
        <end position="278"/>
    </location>
</feature>
<dbReference type="SUPFAM" id="SSF68906">
    <property type="entry name" value="SAP domain"/>
    <property type="match status" value="1"/>
</dbReference>
<dbReference type="Pfam" id="PF18592">
    <property type="entry name" value="Tho1_MOS11_C"/>
    <property type="match status" value="1"/>
</dbReference>
<feature type="domain" description="SAP" evidence="6">
    <location>
        <begin position="4"/>
        <end position="38"/>
    </location>
</feature>
<evidence type="ECO:0000256" key="3">
    <source>
        <dbReference type="PROSITE-ProRule" id="PRU00176"/>
    </source>
</evidence>
<sequence>MSKYSGLLKAKLQELLTARGLPIDGTKEVLIERLEESDKIGAELDEDEDDLSTTTNATNATVVTADEPIPSSAPVVDINETAVSETVQTPLEPVEKQVEEVTTVVKDDSEISPTSVEEAKEEEVTPETLKAAAVDYLTKKIARAQKFSEDAQVATLQADLKRIEKFGIALDSAIARELGYAPKKNSATIGQNENENGNGNGEDIEVLISKLKINSNRLEENETNNSNDNDENDAQFCTTSEPTNKENLIGLHRIDSLNSNNSNNNNNVNQSKNFNSNISETNYNHRYQKPSYQKSRSYSSSYTLNTYPMFQQQQQQQHYHHHNRNNSYHQSNIPQYPTYYPARMKPQSRPFQYQYPTEYNGMYHHHHHHQQQQQQQQYYGMNENNNNIDDKDNDNNDQYNQMYYNGPSFESNYSSISLLPQFISQPIYPDSNINMYYNPNRMVYPTTMQWYGQQYQYLNNNNNNNNNNGYRKRNFSNVSVNNSNNVGISRMISLQNEEAIIDDENEMKDYDQKIKIVVKNHEPLITLNILNLSSANSNVESITRILTEILNSEENDEGKNNDEDENKEKQDQHEIKPLTIFENIRIYKYSDQELCWCSFQLCMVSKLDILIKKLNGYNFHNSILKCFVQPPSSFNNDYNYNSPISMAEERQGEIIRERVGKRYINNSNSFRQYNHSNYYRYYNNYENNGRRSSMQNQYNHYKNQELQNNNKPLGNNYNSIVFPNLGDNSSNYSNKQQLEFVKNKNLYKKDGENEHRYSKSKEEEDNDDDDDDADEKEEVEKDNNDIEKESLFDKDIIDDNELTTEELKKFNEFRHVSKDRIFIGNIPFNSSYHSLWLYLTNGGENIIIKELQLKFDSNGISKGFAVCITKGFSSSIELIDKFNGQSFHNRRLTVRFDKQNELILQSHMKRRLGNW</sequence>
<dbReference type="PANTHER" id="PTHR46551:SF1">
    <property type="entry name" value="SAP DOMAIN-CONTAINING RIBONUCLEOPROTEIN"/>
    <property type="match status" value="1"/>
</dbReference>
<feature type="region of interest" description="Disordered" evidence="4">
    <location>
        <begin position="42"/>
        <end position="64"/>
    </location>
</feature>
<dbReference type="InterPro" id="IPR040746">
    <property type="entry name" value="THO1_MOS11_C"/>
</dbReference>
<feature type="compositionally biased region" description="Acidic residues" evidence="4">
    <location>
        <begin position="763"/>
        <end position="777"/>
    </location>
</feature>
<evidence type="ECO:0000256" key="4">
    <source>
        <dbReference type="SAM" id="MobiDB-lite"/>
    </source>
</evidence>
<dbReference type="GO" id="GO:0016973">
    <property type="term" value="P:poly(A)+ mRNA export from nucleus"/>
    <property type="evidence" value="ECO:0007669"/>
    <property type="project" value="TreeGrafter"/>
</dbReference>
<gene>
    <name evidence="7" type="ORF">C6P40_002530</name>
</gene>
<dbReference type="CDD" id="cd00590">
    <property type="entry name" value="RRM_SF"/>
    <property type="match status" value="1"/>
</dbReference>
<evidence type="ECO:0000313" key="8">
    <source>
        <dbReference type="Proteomes" id="UP000697127"/>
    </source>
</evidence>
<comment type="caution">
    <text evidence="7">The sequence shown here is derived from an EMBL/GenBank/DDBJ whole genome shotgun (WGS) entry which is preliminary data.</text>
</comment>
<feature type="region of interest" description="Disordered" evidence="4">
    <location>
        <begin position="743"/>
        <end position="785"/>
    </location>
</feature>
<dbReference type="InterPro" id="IPR012677">
    <property type="entry name" value="Nucleotide-bd_a/b_plait_sf"/>
</dbReference>
<dbReference type="InterPro" id="IPR000504">
    <property type="entry name" value="RRM_dom"/>
</dbReference>
<dbReference type="Gene3D" id="3.30.70.330">
    <property type="match status" value="1"/>
</dbReference>
<dbReference type="Proteomes" id="UP000697127">
    <property type="component" value="Unassembled WGS sequence"/>
</dbReference>
<dbReference type="EMBL" id="PUHW01000280">
    <property type="protein sequence ID" value="KAG0687313.1"/>
    <property type="molecule type" value="Genomic_DNA"/>
</dbReference>
<feature type="compositionally biased region" description="Basic and acidic residues" evidence="4">
    <location>
        <begin position="747"/>
        <end position="762"/>
    </location>
</feature>
<feature type="region of interest" description="Disordered" evidence="4">
    <location>
        <begin position="553"/>
        <end position="572"/>
    </location>
</feature>
<keyword evidence="8" id="KW-1185">Reference proteome</keyword>
<dbReference type="InterPro" id="IPR035979">
    <property type="entry name" value="RBD_domain_sf"/>
</dbReference>
<feature type="compositionally biased region" description="Low complexity" evidence="4">
    <location>
        <begin position="53"/>
        <end position="64"/>
    </location>
</feature>
<keyword evidence="1" id="KW-0597">Phosphoprotein</keyword>
<dbReference type="PROSITE" id="PS50102">
    <property type="entry name" value="RRM"/>
    <property type="match status" value="1"/>
</dbReference>
<evidence type="ECO:0000259" key="6">
    <source>
        <dbReference type="PROSITE" id="PS50800"/>
    </source>
</evidence>